<dbReference type="EMBL" id="HG994587">
    <property type="protein sequence ID" value="CAF3030209.1"/>
    <property type="molecule type" value="Genomic_DNA"/>
</dbReference>
<protein>
    <submittedName>
        <fullName evidence="1">ELMO1</fullName>
    </submittedName>
</protein>
<organism evidence="1 2">
    <name type="scientific">Lepeophtheirus salmonis</name>
    <name type="common">Salmon louse</name>
    <name type="synonym">Caligus salmonis</name>
    <dbReference type="NCBI Taxonomy" id="72036"/>
    <lineage>
        <taxon>Eukaryota</taxon>
        <taxon>Metazoa</taxon>
        <taxon>Ecdysozoa</taxon>
        <taxon>Arthropoda</taxon>
        <taxon>Crustacea</taxon>
        <taxon>Multicrustacea</taxon>
        <taxon>Hexanauplia</taxon>
        <taxon>Copepoda</taxon>
        <taxon>Siphonostomatoida</taxon>
        <taxon>Caligidae</taxon>
        <taxon>Lepeophtheirus</taxon>
    </lineage>
</organism>
<dbReference type="OrthoDB" id="28413at2759"/>
<proteinExistence type="predicted"/>
<dbReference type="PROSITE" id="PS51335">
    <property type="entry name" value="ELMO"/>
    <property type="match status" value="1"/>
</dbReference>
<dbReference type="Proteomes" id="UP000675881">
    <property type="component" value="Chromosome 8"/>
</dbReference>
<keyword evidence="2" id="KW-1185">Reference proteome</keyword>
<dbReference type="GO" id="GO:0048870">
    <property type="term" value="P:cell motility"/>
    <property type="evidence" value="ECO:0007669"/>
    <property type="project" value="TreeGrafter"/>
</dbReference>
<evidence type="ECO:0000313" key="2">
    <source>
        <dbReference type="Proteomes" id="UP000675881"/>
    </source>
</evidence>
<dbReference type="GO" id="GO:0007015">
    <property type="term" value="P:actin filament organization"/>
    <property type="evidence" value="ECO:0007669"/>
    <property type="project" value="TreeGrafter"/>
</dbReference>
<sequence length="892" mass="101199">MSESETSTDLHDIPTELSLLKNCFFGKLEGILCFFLKNKLLPEYFPFIKLVDAEPKIEDVIYYKVKYLEGKEEYLMVHASLDYFARDGAIKMSCHGFPILFKQFRIKGKIRIALMPFKTNPISFGGIQFSFIETPLISYRLNVTALPFRRLIDNKMISFINSKMVFPGRVIIPISSMDPMKYRSFIPIGLFALRLKRLTVGEEHEVGPCSSCFGRRQPLSYHTQVSLGTSMIEFEMPKDTDIEEEKWCEFLLEVFQGHQVMISLIPFGGKAIKKTNSKELLGHLSFDVMKELGGEENRFKKLEATKKLELIEEGVLSLLSIDMIWLPTEGAPGEDTAYSGPTVALFCIYIYSCNNLVESEGEDSEIESCPDTFIELSSGGEDDFFSCIYRSHVVLNSDNLNSNYEIIIKCNRDWMTKNISLTVCKDSPDGKYIYGGINLCLADIEKAPIVRDVRSINSKCSAPFLPPKYGIPTRLPLHTLDSTMPVPKGTTSNISCLTSSTPGDVCTKFGVELGVPGYEGAAPHFLVLSREKKLIVAIEKLMETWGLPESSSSYALQFENGFFVTEGNRVSGVENGSVLRLTHSPALVVSQVIALLEENRGYSRLEELAPDPTFIYELLKVKGEAHLFRLILEDKTESSSLPSLLNSLFIIMTKDRSWWENNPLLIPSFKILITLIPLHYSLSFEIISIPDVLRYLKTDHTPIQRLSIAMINALFKNGSAADRRTIKKEMENQKARQLIVDHIINNPSKHTKEMNHELYLLQTLLLNQLKERMLTPVASQDQAWILLILTQELIAIIWIIKKLGFKNDVDPTQDFRETPPGTLALDLMYSFCNHHVDQYRKLILENSCRGDEHDCPFASASIELVKLIVGIVRIGEEPLLDQDRYYPMFFYP</sequence>
<name>A0A7R8HEK7_LEPSM</name>
<accession>A0A7R8HEK7</accession>
<dbReference type="InterPro" id="IPR024574">
    <property type="entry name" value="ELMO_ARM"/>
</dbReference>
<reference evidence="1" key="1">
    <citation type="submission" date="2021-02" db="EMBL/GenBank/DDBJ databases">
        <authorList>
            <person name="Bekaert M."/>
        </authorList>
    </citation>
    <scope>NUCLEOTIDE SEQUENCE</scope>
    <source>
        <strain evidence="1">IoA-00</strain>
    </source>
</reference>
<dbReference type="PANTHER" id="PTHR12771">
    <property type="entry name" value="ENGULFMENT AND CELL MOTILITY"/>
    <property type="match status" value="1"/>
</dbReference>
<dbReference type="GO" id="GO:0005886">
    <property type="term" value="C:plasma membrane"/>
    <property type="evidence" value="ECO:0007669"/>
    <property type="project" value="TreeGrafter"/>
</dbReference>
<dbReference type="Pfam" id="PF04727">
    <property type="entry name" value="ELMO_CED12"/>
    <property type="match status" value="1"/>
</dbReference>
<dbReference type="InterPro" id="IPR006816">
    <property type="entry name" value="ELMO_dom"/>
</dbReference>
<dbReference type="PANTHER" id="PTHR12771:SF56">
    <property type="entry name" value="CED-12"/>
    <property type="match status" value="1"/>
</dbReference>
<gene>
    <name evidence="1" type="ORF">LSAA_14032</name>
</gene>
<dbReference type="Pfam" id="PF11841">
    <property type="entry name" value="ELMO_ARM"/>
    <property type="match status" value="1"/>
</dbReference>
<dbReference type="AlphaFoldDB" id="A0A7R8HEK7"/>
<evidence type="ECO:0000313" key="1">
    <source>
        <dbReference type="EMBL" id="CAF3030209.1"/>
    </source>
</evidence>
<dbReference type="InterPro" id="IPR050868">
    <property type="entry name" value="ELMO_domain-containing"/>
</dbReference>